<dbReference type="PANTHER" id="PTHR24349">
    <property type="entry name" value="SERINE/THREONINE-PROTEIN KINASE"/>
    <property type="match status" value="1"/>
</dbReference>
<dbReference type="GO" id="GO:0004674">
    <property type="term" value="F:protein serine/threonine kinase activity"/>
    <property type="evidence" value="ECO:0007669"/>
    <property type="project" value="UniProtKB-KW"/>
</dbReference>
<evidence type="ECO:0000256" key="5">
    <source>
        <dbReference type="ARBA" id="ARBA00022840"/>
    </source>
</evidence>
<dbReference type="PROSITE" id="PS50011">
    <property type="entry name" value="PROTEIN_KINASE_DOM"/>
    <property type="match status" value="1"/>
</dbReference>
<gene>
    <name evidence="8" type="ORF">PVT01_080023900</name>
    <name evidence="7" type="ORF">PVW1_080024100</name>
</gene>
<keyword evidence="2" id="KW-0808">Transferase</keyword>
<dbReference type="SMART" id="SM00220">
    <property type="entry name" value="S_TKc"/>
    <property type="match status" value="1"/>
</dbReference>
<protein>
    <submittedName>
        <fullName evidence="7">(malaria parasite P. vivax) hypothetical protein</fullName>
    </submittedName>
    <submittedName>
        <fullName evidence="8">Protein kinase, putative</fullName>
    </submittedName>
</protein>
<dbReference type="Proteomes" id="UP000196402">
    <property type="component" value="Chromosome 8"/>
</dbReference>
<evidence type="ECO:0000256" key="4">
    <source>
        <dbReference type="ARBA" id="ARBA00022777"/>
    </source>
</evidence>
<organism evidence="8 9">
    <name type="scientific">Plasmodium vivax</name>
    <name type="common">malaria parasite P. vivax</name>
    <dbReference type="NCBI Taxonomy" id="5855"/>
    <lineage>
        <taxon>Eukaryota</taxon>
        <taxon>Sar</taxon>
        <taxon>Alveolata</taxon>
        <taxon>Apicomplexa</taxon>
        <taxon>Aconoidasida</taxon>
        <taxon>Haemosporida</taxon>
        <taxon>Plasmodiidae</taxon>
        <taxon>Plasmodium</taxon>
        <taxon>Plasmodium (Plasmodium)</taxon>
    </lineage>
</organism>
<evidence type="ECO:0000256" key="3">
    <source>
        <dbReference type="ARBA" id="ARBA00022741"/>
    </source>
</evidence>
<reference evidence="8 9" key="1">
    <citation type="submission" date="2016-07" db="EMBL/GenBank/DDBJ databases">
        <authorList>
            <consortium name="Pathogen Informatics"/>
        </authorList>
    </citation>
    <scope>NUCLEOTIDE SEQUENCE [LARGE SCALE GENOMIC DNA]</scope>
    <source>
        <strain evidence="7">PvW1</strain>
    </source>
</reference>
<proteinExistence type="predicted"/>
<dbReference type="InterPro" id="IPR000719">
    <property type="entry name" value="Prot_kinase_dom"/>
</dbReference>
<dbReference type="InterPro" id="IPR011009">
    <property type="entry name" value="Kinase-like_dom_sf"/>
</dbReference>
<dbReference type="VEuPathDB" id="PlasmoDB:PVP01_0818800"/>
<dbReference type="Proteomes" id="UP000779233">
    <property type="component" value="Unassembled WGS sequence"/>
</dbReference>
<dbReference type="Pfam" id="PF00069">
    <property type="entry name" value="Pkinase"/>
    <property type="match status" value="1"/>
</dbReference>
<dbReference type="VEuPathDB" id="PlasmoDB:PVPAM_080030900"/>
<evidence type="ECO:0000313" key="9">
    <source>
        <dbReference type="Proteomes" id="UP000196402"/>
    </source>
</evidence>
<dbReference type="EMBL" id="LT615246">
    <property type="protein sequence ID" value="SCO66906.1"/>
    <property type="molecule type" value="Genomic_DNA"/>
</dbReference>
<sequence>MGILYAANEKHTKYFHHGYMMDTNINIEDDLELYSCKFLRKGERRIVRKLRRDVLYGATFDHLSKLRAHTYDKTSSMPRFLLKVYNMYEDASSVHVVMERCTGGFLTDDLLDESNVISERLLAEWFFQIIVAMAFLEEQNIHHGNLNGYCIYLKDQKRDEVRVSLLSKDKKYDNIDYNGDLYGLFFIRSPQEIKKLNHNKNNTWYIGLLLYFMLTGSFPFFNKDALQTYSDIAHEEVSLAHLKTQYSNLGSPIFDFIKQCLEKDYDLRPTLHELAQHPWIRDRDNLPLHNIIDEKTRKEARELIYSLENGILKTEEDYDEDELNKSW</sequence>
<dbReference type="Gene3D" id="1.10.510.10">
    <property type="entry name" value="Transferase(Phosphotransferase) domain 1"/>
    <property type="match status" value="1"/>
</dbReference>
<evidence type="ECO:0000259" key="6">
    <source>
        <dbReference type="PROSITE" id="PS50011"/>
    </source>
</evidence>
<dbReference type="GO" id="GO:0005524">
    <property type="term" value="F:ATP binding"/>
    <property type="evidence" value="ECO:0007669"/>
    <property type="project" value="UniProtKB-KW"/>
</dbReference>
<keyword evidence="5" id="KW-0067">ATP-binding</keyword>
<evidence type="ECO:0000256" key="2">
    <source>
        <dbReference type="ARBA" id="ARBA00022679"/>
    </source>
</evidence>
<dbReference type="AlphaFoldDB" id="A0A1G4GWH9"/>
<dbReference type="EMBL" id="CAJZCX010000009">
    <property type="protein sequence ID" value="CAG9479037.1"/>
    <property type="molecule type" value="Genomic_DNA"/>
</dbReference>
<keyword evidence="3" id="KW-0547">Nucleotide-binding</keyword>
<accession>A0A1G4GWH9</accession>
<keyword evidence="1" id="KW-0723">Serine/threonine-protein kinase</keyword>
<dbReference type="eggNOG" id="KOG0603">
    <property type="taxonomic scope" value="Eukaryota"/>
</dbReference>
<evidence type="ECO:0000313" key="7">
    <source>
        <dbReference type="EMBL" id="CAG9479037.1"/>
    </source>
</evidence>
<keyword evidence="4 8" id="KW-0418">Kinase</keyword>
<dbReference type="VEuPathDB" id="PlasmoDB:PVW1_080024100"/>
<name>A0A1G4GWH9_PLAVI</name>
<dbReference type="InterPro" id="IPR050205">
    <property type="entry name" value="CDPK_Ser/Thr_kinases"/>
</dbReference>
<dbReference type="SUPFAM" id="SSF56112">
    <property type="entry name" value="Protein kinase-like (PK-like)"/>
    <property type="match status" value="1"/>
</dbReference>
<evidence type="ECO:0000313" key="8">
    <source>
        <dbReference type="EMBL" id="SCO66906.1"/>
    </source>
</evidence>
<feature type="domain" description="Protein kinase" evidence="6">
    <location>
        <begin position="1"/>
        <end position="280"/>
    </location>
</feature>
<dbReference type="VEuPathDB" id="PlasmoDB:PVX_095165"/>
<evidence type="ECO:0000256" key="1">
    <source>
        <dbReference type="ARBA" id="ARBA00022527"/>
    </source>
</evidence>